<protein>
    <recommendedName>
        <fullName evidence="1">Retroviral polymerase SH3-like domain-containing protein</fullName>
    </recommendedName>
</protein>
<evidence type="ECO:0000313" key="3">
    <source>
        <dbReference type="Proteomes" id="UP001054821"/>
    </source>
</evidence>
<proteinExistence type="predicted"/>
<gene>
    <name evidence="2" type="ORF">L3X38_022480</name>
</gene>
<feature type="domain" description="Retroviral polymerase SH3-like" evidence="1">
    <location>
        <begin position="32"/>
        <end position="91"/>
    </location>
</feature>
<name>A0AAD4VX03_PRUDU</name>
<organism evidence="2 3">
    <name type="scientific">Prunus dulcis</name>
    <name type="common">Almond</name>
    <name type="synonym">Amygdalus dulcis</name>
    <dbReference type="NCBI Taxonomy" id="3755"/>
    <lineage>
        <taxon>Eukaryota</taxon>
        <taxon>Viridiplantae</taxon>
        <taxon>Streptophyta</taxon>
        <taxon>Embryophyta</taxon>
        <taxon>Tracheophyta</taxon>
        <taxon>Spermatophyta</taxon>
        <taxon>Magnoliopsida</taxon>
        <taxon>eudicotyledons</taxon>
        <taxon>Gunneridae</taxon>
        <taxon>Pentapetalae</taxon>
        <taxon>rosids</taxon>
        <taxon>fabids</taxon>
        <taxon>Rosales</taxon>
        <taxon>Rosaceae</taxon>
        <taxon>Amygdaloideae</taxon>
        <taxon>Amygdaleae</taxon>
        <taxon>Prunus</taxon>
    </lineage>
</organism>
<sequence length="166" mass="18456">MPSKVLANKSSYFRLMQKLPNIRYLRVFGTAVYPCLRETNAHKLQPRTATCVFMGYLMGYKGVLCYNCSTNRFVISRHVIHDESVYPFKHPNTLHSNIMSSVSPSLSINLPSTLVLSSENLVSHVNHPSSSPCCSEFSPAAPLHLVPPDASSSSVQTSRFFSSFVI</sequence>
<comment type="caution">
    <text evidence="2">The sequence shown here is derived from an EMBL/GenBank/DDBJ whole genome shotgun (WGS) entry which is preliminary data.</text>
</comment>
<dbReference type="Proteomes" id="UP001054821">
    <property type="component" value="Chromosome 4"/>
</dbReference>
<dbReference type="AlphaFoldDB" id="A0AAD4VX03"/>
<keyword evidence="3" id="KW-1185">Reference proteome</keyword>
<dbReference type="InterPro" id="IPR057670">
    <property type="entry name" value="SH3_retrovirus"/>
</dbReference>
<reference evidence="2 3" key="1">
    <citation type="journal article" date="2022" name="G3 (Bethesda)">
        <title>Whole-genome sequence and methylome profiling of the almond [Prunus dulcis (Mill.) D.A. Webb] cultivar 'Nonpareil'.</title>
        <authorList>
            <person name="D'Amico-Willman K.M."/>
            <person name="Ouma W.Z."/>
            <person name="Meulia T."/>
            <person name="Sideli G.M."/>
            <person name="Gradziel T.M."/>
            <person name="Fresnedo-Ramirez J."/>
        </authorList>
    </citation>
    <scope>NUCLEOTIDE SEQUENCE [LARGE SCALE GENOMIC DNA]</scope>
    <source>
        <strain evidence="2">Clone GOH B32 T37-40</strain>
    </source>
</reference>
<dbReference type="Pfam" id="PF25597">
    <property type="entry name" value="SH3_retrovirus"/>
    <property type="match status" value="1"/>
</dbReference>
<accession>A0AAD4VX03</accession>
<evidence type="ECO:0000259" key="1">
    <source>
        <dbReference type="Pfam" id="PF25597"/>
    </source>
</evidence>
<dbReference type="EMBL" id="JAJFAZ020000004">
    <property type="protein sequence ID" value="KAI5332351.1"/>
    <property type="molecule type" value="Genomic_DNA"/>
</dbReference>
<evidence type="ECO:0000313" key="2">
    <source>
        <dbReference type="EMBL" id="KAI5332351.1"/>
    </source>
</evidence>